<keyword evidence="2" id="KW-0808">Transferase</keyword>
<dbReference type="PANTHER" id="PTHR43130">
    <property type="entry name" value="ARAC-FAMILY TRANSCRIPTIONAL REGULATOR"/>
    <property type="match status" value="1"/>
</dbReference>
<dbReference type="GO" id="GO:0016740">
    <property type="term" value="F:transferase activity"/>
    <property type="evidence" value="ECO:0007669"/>
    <property type="project" value="UniProtKB-KW"/>
</dbReference>
<dbReference type="InterPro" id="IPR002818">
    <property type="entry name" value="DJ-1/PfpI"/>
</dbReference>
<keyword evidence="3" id="KW-1185">Reference proteome</keyword>
<sequence length="248" mass="26589">MPPLHIGVLIVPPIQLLDLSPIDLFAMATQDYFRACNFPAPLIAIALPTALFKISYIALSGPNTFAPSTPSLDLKITAGLNDESVQPGKLDILLIPGPPPGLRPEDEVLEFVRGHVGAGVDLLTVCTGVFVAGFAGVLEGKRATGTRGVMDVLGKTFPGVKWVDRRYTNDGRIWTAGGITNGMDMVAAYMRQSERFEGQLVDTVLAIADVQDRGQEYKAGKVADSAWWVWNILRAWVGGMGRGKGKAA</sequence>
<protein>
    <submittedName>
        <fullName evidence="2">Class I glutamine amidotransferase-like protein</fullName>
    </submittedName>
</protein>
<dbReference type="PANTHER" id="PTHR43130:SF7">
    <property type="entry name" value="DJ-1_PFPI DOMAIN-CONTAINING PROTEIN"/>
    <property type="match status" value="1"/>
</dbReference>
<dbReference type="InterPro" id="IPR052158">
    <property type="entry name" value="INH-QAR"/>
</dbReference>
<accession>A0A6A5X5K7</accession>
<evidence type="ECO:0000259" key="1">
    <source>
        <dbReference type="Pfam" id="PF01965"/>
    </source>
</evidence>
<organism evidence="2 3">
    <name type="scientific">Amniculicola lignicola CBS 123094</name>
    <dbReference type="NCBI Taxonomy" id="1392246"/>
    <lineage>
        <taxon>Eukaryota</taxon>
        <taxon>Fungi</taxon>
        <taxon>Dikarya</taxon>
        <taxon>Ascomycota</taxon>
        <taxon>Pezizomycotina</taxon>
        <taxon>Dothideomycetes</taxon>
        <taxon>Pleosporomycetidae</taxon>
        <taxon>Pleosporales</taxon>
        <taxon>Amniculicolaceae</taxon>
        <taxon>Amniculicola</taxon>
    </lineage>
</organism>
<dbReference type="AlphaFoldDB" id="A0A6A5X5K7"/>
<dbReference type="SUPFAM" id="SSF52317">
    <property type="entry name" value="Class I glutamine amidotransferase-like"/>
    <property type="match status" value="1"/>
</dbReference>
<dbReference type="Pfam" id="PF01965">
    <property type="entry name" value="DJ-1_PfpI"/>
    <property type="match status" value="1"/>
</dbReference>
<reference evidence="2" key="1">
    <citation type="journal article" date="2020" name="Stud. Mycol.">
        <title>101 Dothideomycetes genomes: a test case for predicting lifestyles and emergence of pathogens.</title>
        <authorList>
            <person name="Haridas S."/>
            <person name="Albert R."/>
            <person name="Binder M."/>
            <person name="Bloem J."/>
            <person name="Labutti K."/>
            <person name="Salamov A."/>
            <person name="Andreopoulos B."/>
            <person name="Baker S."/>
            <person name="Barry K."/>
            <person name="Bills G."/>
            <person name="Bluhm B."/>
            <person name="Cannon C."/>
            <person name="Castanera R."/>
            <person name="Culley D."/>
            <person name="Daum C."/>
            <person name="Ezra D."/>
            <person name="Gonzalez J."/>
            <person name="Henrissat B."/>
            <person name="Kuo A."/>
            <person name="Liang C."/>
            <person name="Lipzen A."/>
            <person name="Lutzoni F."/>
            <person name="Magnuson J."/>
            <person name="Mondo S."/>
            <person name="Nolan M."/>
            <person name="Ohm R."/>
            <person name="Pangilinan J."/>
            <person name="Park H.-J."/>
            <person name="Ramirez L."/>
            <person name="Alfaro M."/>
            <person name="Sun H."/>
            <person name="Tritt A."/>
            <person name="Yoshinaga Y."/>
            <person name="Zwiers L.-H."/>
            <person name="Turgeon B."/>
            <person name="Goodwin S."/>
            <person name="Spatafora J."/>
            <person name="Crous P."/>
            <person name="Grigoriev I."/>
        </authorList>
    </citation>
    <scope>NUCLEOTIDE SEQUENCE</scope>
    <source>
        <strain evidence="2">CBS 123094</strain>
    </source>
</reference>
<evidence type="ECO:0000313" key="3">
    <source>
        <dbReference type="Proteomes" id="UP000799779"/>
    </source>
</evidence>
<name>A0A6A5X5K7_9PLEO</name>
<evidence type="ECO:0000313" key="2">
    <source>
        <dbReference type="EMBL" id="KAF2008094.1"/>
    </source>
</evidence>
<gene>
    <name evidence="2" type="ORF">P154DRAFT_584649</name>
</gene>
<dbReference type="OrthoDB" id="543156at2759"/>
<proteinExistence type="predicted"/>
<dbReference type="EMBL" id="ML977556">
    <property type="protein sequence ID" value="KAF2008094.1"/>
    <property type="molecule type" value="Genomic_DNA"/>
</dbReference>
<dbReference type="InterPro" id="IPR029062">
    <property type="entry name" value="Class_I_gatase-like"/>
</dbReference>
<dbReference type="Gene3D" id="3.40.50.880">
    <property type="match status" value="1"/>
</dbReference>
<keyword evidence="2" id="KW-0315">Glutamine amidotransferase</keyword>
<feature type="domain" description="DJ-1/PfpI" evidence="1">
    <location>
        <begin position="50"/>
        <end position="191"/>
    </location>
</feature>
<dbReference type="Proteomes" id="UP000799779">
    <property type="component" value="Unassembled WGS sequence"/>
</dbReference>